<accession>A0AA39T295</accession>
<dbReference type="EMBL" id="JAULSR010000009">
    <property type="protein sequence ID" value="KAK0612451.1"/>
    <property type="molecule type" value="Genomic_DNA"/>
</dbReference>
<keyword evidence="3" id="KW-0732">Signal</keyword>
<keyword evidence="2" id="KW-0812">Transmembrane</keyword>
<proteinExistence type="predicted"/>
<keyword evidence="2" id="KW-1133">Transmembrane helix</keyword>
<keyword evidence="5" id="KW-1185">Reference proteome</keyword>
<name>A0AA39T295_9PEZI</name>
<organism evidence="4 5">
    <name type="scientific">Bombardia bombarda</name>
    <dbReference type="NCBI Taxonomy" id="252184"/>
    <lineage>
        <taxon>Eukaryota</taxon>
        <taxon>Fungi</taxon>
        <taxon>Dikarya</taxon>
        <taxon>Ascomycota</taxon>
        <taxon>Pezizomycotina</taxon>
        <taxon>Sordariomycetes</taxon>
        <taxon>Sordariomycetidae</taxon>
        <taxon>Sordariales</taxon>
        <taxon>Lasiosphaeriaceae</taxon>
        <taxon>Bombardia</taxon>
    </lineage>
</organism>
<feature type="chain" id="PRO_5041317467" evidence="3">
    <location>
        <begin position="21"/>
        <end position="221"/>
    </location>
</feature>
<gene>
    <name evidence="4" type="ORF">B0T17DRAFT_543709</name>
</gene>
<feature type="signal peptide" evidence="3">
    <location>
        <begin position="1"/>
        <end position="20"/>
    </location>
</feature>
<evidence type="ECO:0000256" key="1">
    <source>
        <dbReference type="SAM" id="MobiDB-lite"/>
    </source>
</evidence>
<sequence length="221" mass="22989">MHHAIPTVLATLLGLASASAAAVNPRDDATPSYMSSIVQNPSETPHAHPHSWSLGTWSKTGTWTPDESKTDTASHGHPTHPPHSHSHSHNQSDNSTNAAIPRSESESLHTLLAVRATKTTRAPAAKTSMRARTTRAAKKGECDNLNTGLCATLLSTCGCLACQSSNAFVQNDTCDWIQDNTTSAAAARPGLGGNGGGHGWMGVLSWAFVSALVGVLIAAAL</sequence>
<feature type="compositionally biased region" description="Polar residues" evidence="1">
    <location>
        <begin position="32"/>
        <end position="43"/>
    </location>
</feature>
<protein>
    <submittedName>
        <fullName evidence="4">Uncharacterized protein</fullName>
    </submittedName>
</protein>
<feature type="region of interest" description="Disordered" evidence="1">
    <location>
        <begin position="115"/>
        <end position="134"/>
    </location>
</feature>
<dbReference type="AlphaFoldDB" id="A0AA39T295"/>
<comment type="caution">
    <text evidence="4">The sequence shown here is derived from an EMBL/GenBank/DDBJ whole genome shotgun (WGS) entry which is preliminary data.</text>
</comment>
<feature type="transmembrane region" description="Helical" evidence="2">
    <location>
        <begin position="199"/>
        <end position="220"/>
    </location>
</feature>
<evidence type="ECO:0000256" key="2">
    <source>
        <dbReference type="SAM" id="Phobius"/>
    </source>
</evidence>
<evidence type="ECO:0000256" key="3">
    <source>
        <dbReference type="SAM" id="SignalP"/>
    </source>
</evidence>
<evidence type="ECO:0000313" key="4">
    <source>
        <dbReference type="EMBL" id="KAK0612451.1"/>
    </source>
</evidence>
<evidence type="ECO:0000313" key="5">
    <source>
        <dbReference type="Proteomes" id="UP001174934"/>
    </source>
</evidence>
<feature type="region of interest" description="Disordered" evidence="1">
    <location>
        <begin position="32"/>
        <end position="101"/>
    </location>
</feature>
<dbReference type="Proteomes" id="UP001174934">
    <property type="component" value="Unassembled WGS sequence"/>
</dbReference>
<feature type="compositionally biased region" description="Polar residues" evidence="1">
    <location>
        <begin position="53"/>
        <end position="65"/>
    </location>
</feature>
<feature type="compositionally biased region" description="Basic residues" evidence="1">
    <location>
        <begin position="77"/>
        <end position="88"/>
    </location>
</feature>
<feature type="compositionally biased region" description="Low complexity" evidence="1">
    <location>
        <begin position="115"/>
        <end position="127"/>
    </location>
</feature>
<reference evidence="4" key="1">
    <citation type="submission" date="2023-06" db="EMBL/GenBank/DDBJ databases">
        <title>Genome-scale phylogeny and comparative genomics of the fungal order Sordariales.</title>
        <authorList>
            <consortium name="Lawrence Berkeley National Laboratory"/>
            <person name="Hensen N."/>
            <person name="Bonometti L."/>
            <person name="Westerberg I."/>
            <person name="Brannstrom I.O."/>
            <person name="Guillou S."/>
            <person name="Cros-Aarteil S."/>
            <person name="Calhoun S."/>
            <person name="Haridas S."/>
            <person name="Kuo A."/>
            <person name="Mondo S."/>
            <person name="Pangilinan J."/>
            <person name="Riley R."/>
            <person name="LaButti K."/>
            <person name="Andreopoulos B."/>
            <person name="Lipzen A."/>
            <person name="Chen C."/>
            <person name="Yanf M."/>
            <person name="Daum C."/>
            <person name="Ng V."/>
            <person name="Clum A."/>
            <person name="Steindorff A."/>
            <person name="Ohm R."/>
            <person name="Martin F."/>
            <person name="Silar P."/>
            <person name="Natvig D."/>
            <person name="Lalanne C."/>
            <person name="Gautier V."/>
            <person name="Ament-velasquez S.L."/>
            <person name="Kruys A."/>
            <person name="Hutchinson M.I."/>
            <person name="Powell A.J."/>
            <person name="Barry K."/>
            <person name="Miller A.N."/>
            <person name="Grigoriev I.V."/>
            <person name="Debuchy R."/>
            <person name="Gladieux P."/>
            <person name="Thoren M.H."/>
            <person name="Johannesson H."/>
        </authorList>
    </citation>
    <scope>NUCLEOTIDE SEQUENCE</scope>
    <source>
        <strain evidence="4">SMH3391-2</strain>
    </source>
</reference>
<keyword evidence="2" id="KW-0472">Membrane</keyword>